<sequence>MLGYQKPGSRGTETSVPENARISKANESRDRDLSAVRVPVFTDCCRLRKCERYNWPDSERQQIPKFYLKQSSHRSREQVFNEDDSCSYDQVYSTDFA</sequence>
<evidence type="ECO:0000256" key="1">
    <source>
        <dbReference type="SAM" id="MobiDB-lite"/>
    </source>
</evidence>
<evidence type="ECO:0000313" key="2">
    <source>
        <dbReference type="EMBL" id="GBN88291.1"/>
    </source>
</evidence>
<name>A0A4Y2SK61_ARAVE</name>
<dbReference type="EMBL" id="BGPR01022215">
    <property type="protein sequence ID" value="GBN88291.1"/>
    <property type="molecule type" value="Genomic_DNA"/>
</dbReference>
<organism evidence="2 3">
    <name type="scientific">Araneus ventricosus</name>
    <name type="common">Orbweaver spider</name>
    <name type="synonym">Epeira ventricosa</name>
    <dbReference type="NCBI Taxonomy" id="182803"/>
    <lineage>
        <taxon>Eukaryota</taxon>
        <taxon>Metazoa</taxon>
        <taxon>Ecdysozoa</taxon>
        <taxon>Arthropoda</taxon>
        <taxon>Chelicerata</taxon>
        <taxon>Arachnida</taxon>
        <taxon>Araneae</taxon>
        <taxon>Araneomorphae</taxon>
        <taxon>Entelegynae</taxon>
        <taxon>Araneoidea</taxon>
        <taxon>Araneidae</taxon>
        <taxon>Araneus</taxon>
    </lineage>
</organism>
<keyword evidence="3" id="KW-1185">Reference proteome</keyword>
<evidence type="ECO:0000313" key="3">
    <source>
        <dbReference type="Proteomes" id="UP000499080"/>
    </source>
</evidence>
<comment type="caution">
    <text evidence="2">The sequence shown here is derived from an EMBL/GenBank/DDBJ whole genome shotgun (WGS) entry which is preliminary data.</text>
</comment>
<reference evidence="2 3" key="1">
    <citation type="journal article" date="2019" name="Sci. Rep.">
        <title>Orb-weaving spider Araneus ventricosus genome elucidates the spidroin gene catalogue.</title>
        <authorList>
            <person name="Kono N."/>
            <person name="Nakamura H."/>
            <person name="Ohtoshi R."/>
            <person name="Moran D.A.P."/>
            <person name="Shinohara A."/>
            <person name="Yoshida Y."/>
            <person name="Fujiwara M."/>
            <person name="Mori M."/>
            <person name="Tomita M."/>
            <person name="Arakawa K."/>
        </authorList>
    </citation>
    <scope>NUCLEOTIDE SEQUENCE [LARGE SCALE GENOMIC DNA]</scope>
</reference>
<proteinExistence type="predicted"/>
<feature type="region of interest" description="Disordered" evidence="1">
    <location>
        <begin position="1"/>
        <end position="32"/>
    </location>
</feature>
<protein>
    <submittedName>
        <fullName evidence="2">Uncharacterized protein</fullName>
    </submittedName>
</protein>
<dbReference type="AlphaFoldDB" id="A0A4Y2SK61"/>
<dbReference type="Proteomes" id="UP000499080">
    <property type="component" value="Unassembled WGS sequence"/>
</dbReference>
<gene>
    <name evidence="2" type="ORF">AVEN_199517_1</name>
</gene>
<accession>A0A4Y2SK61</accession>